<keyword evidence="3" id="KW-0677">Repeat</keyword>
<proteinExistence type="predicted"/>
<dbReference type="GO" id="GO:0016020">
    <property type="term" value="C:membrane"/>
    <property type="evidence" value="ECO:0007669"/>
    <property type="project" value="InterPro"/>
</dbReference>
<dbReference type="Proteomes" id="UP000230052">
    <property type="component" value="Unassembled WGS sequence"/>
</dbReference>
<evidence type="ECO:0000256" key="3">
    <source>
        <dbReference type="ARBA" id="ARBA00022737"/>
    </source>
</evidence>
<dbReference type="InterPro" id="IPR010226">
    <property type="entry name" value="NADH_quinone_OxRdtase_chainI"/>
</dbReference>
<organism evidence="7 8">
    <name type="scientific">Candidatus Aquitaenariimonas noxiae</name>
    <dbReference type="NCBI Taxonomy" id="1974741"/>
    <lineage>
        <taxon>Bacteria</taxon>
        <taxon>Pseudomonadati</taxon>
        <taxon>Candidatus Omnitrophota</taxon>
        <taxon>Candidatus Aquitaenariimonas</taxon>
    </lineage>
</organism>
<evidence type="ECO:0000256" key="1">
    <source>
        <dbReference type="ARBA" id="ARBA00022485"/>
    </source>
</evidence>
<protein>
    <submittedName>
        <fullName evidence="7">Ferredoxin</fullName>
    </submittedName>
</protein>
<gene>
    <name evidence="7" type="ORF">COS99_05155</name>
</gene>
<dbReference type="PROSITE" id="PS00198">
    <property type="entry name" value="4FE4S_FER_1"/>
    <property type="match status" value="1"/>
</dbReference>
<dbReference type="InterPro" id="IPR017896">
    <property type="entry name" value="4Fe4S_Fe-S-bd"/>
</dbReference>
<dbReference type="GO" id="GO:0051539">
    <property type="term" value="F:4 iron, 4 sulfur cluster binding"/>
    <property type="evidence" value="ECO:0007669"/>
    <property type="project" value="UniProtKB-KW"/>
</dbReference>
<dbReference type="GO" id="GO:0046872">
    <property type="term" value="F:metal ion binding"/>
    <property type="evidence" value="ECO:0007669"/>
    <property type="project" value="UniProtKB-KW"/>
</dbReference>
<keyword evidence="5" id="KW-0411">Iron-sulfur</keyword>
<keyword evidence="2" id="KW-0479">Metal-binding</keyword>
<dbReference type="EMBL" id="PEWV01000053">
    <property type="protein sequence ID" value="PIU41495.1"/>
    <property type="molecule type" value="Genomic_DNA"/>
</dbReference>
<dbReference type="SUPFAM" id="SSF54862">
    <property type="entry name" value="4Fe-4S ferredoxins"/>
    <property type="match status" value="1"/>
</dbReference>
<dbReference type="GO" id="GO:0016651">
    <property type="term" value="F:oxidoreductase activity, acting on NAD(P)H"/>
    <property type="evidence" value="ECO:0007669"/>
    <property type="project" value="InterPro"/>
</dbReference>
<evidence type="ECO:0000259" key="6">
    <source>
        <dbReference type="PROSITE" id="PS51379"/>
    </source>
</evidence>
<feature type="domain" description="4Fe-4S ferredoxin-type" evidence="6">
    <location>
        <begin position="37"/>
        <end position="66"/>
    </location>
</feature>
<dbReference type="AlphaFoldDB" id="A0A2J0KSY2"/>
<evidence type="ECO:0000256" key="4">
    <source>
        <dbReference type="ARBA" id="ARBA00023004"/>
    </source>
</evidence>
<dbReference type="Gene3D" id="3.30.70.3270">
    <property type="match status" value="1"/>
</dbReference>
<evidence type="ECO:0000256" key="5">
    <source>
        <dbReference type="ARBA" id="ARBA00023014"/>
    </source>
</evidence>
<evidence type="ECO:0000256" key="2">
    <source>
        <dbReference type="ARBA" id="ARBA00022723"/>
    </source>
</evidence>
<evidence type="ECO:0000313" key="8">
    <source>
        <dbReference type="Proteomes" id="UP000230052"/>
    </source>
</evidence>
<name>A0A2J0KSY2_9BACT</name>
<reference evidence="7 8" key="1">
    <citation type="submission" date="2017-09" db="EMBL/GenBank/DDBJ databases">
        <title>Depth-based differentiation of microbial function through sediment-hosted aquifers and enrichment of novel symbionts in the deep terrestrial subsurface.</title>
        <authorList>
            <person name="Probst A.J."/>
            <person name="Ladd B."/>
            <person name="Jarett J.K."/>
            <person name="Geller-Mcgrath D.E."/>
            <person name="Sieber C.M."/>
            <person name="Emerson J.B."/>
            <person name="Anantharaman K."/>
            <person name="Thomas B.C."/>
            <person name="Malmstrom R."/>
            <person name="Stieglmeier M."/>
            <person name="Klingl A."/>
            <person name="Woyke T."/>
            <person name="Ryan C.M."/>
            <person name="Banfield J.F."/>
        </authorList>
    </citation>
    <scope>NUCLEOTIDE SEQUENCE [LARGE SCALE GENOMIC DNA]</scope>
    <source>
        <strain evidence="7">CG07_land_8_20_14_0_80_42_15</strain>
    </source>
</reference>
<keyword evidence="4" id="KW-0408">Iron</keyword>
<dbReference type="InterPro" id="IPR017900">
    <property type="entry name" value="4Fe4S_Fe_S_CS"/>
</dbReference>
<dbReference type="Pfam" id="PF12838">
    <property type="entry name" value="Fer4_7"/>
    <property type="match status" value="1"/>
</dbReference>
<dbReference type="PROSITE" id="PS51379">
    <property type="entry name" value="4FE4S_FER_2"/>
    <property type="match status" value="2"/>
</dbReference>
<feature type="domain" description="4Fe-4S ferredoxin-type" evidence="6">
    <location>
        <begin position="71"/>
        <end position="100"/>
    </location>
</feature>
<comment type="caution">
    <text evidence="7">The sequence shown here is derived from an EMBL/GenBank/DDBJ whole genome shotgun (WGS) entry which is preliminary data.</text>
</comment>
<evidence type="ECO:0000313" key="7">
    <source>
        <dbReference type="EMBL" id="PIU41495.1"/>
    </source>
</evidence>
<sequence length="125" mass="14176">MIRPAKMIRQVLSSLFKKPATNLYPFNKFEMPDKFRGKIVFDPELCVGCKLCMKDCPAGAINIKKVGEKKFEAEFDLGKCVYCAQCTETCFKKALKFTGEFELASLDREKLKITFNAKPDDTASK</sequence>
<keyword evidence="1" id="KW-0004">4Fe-4S</keyword>
<accession>A0A2J0KSY2</accession>
<dbReference type="PANTHER" id="PTHR10849">
    <property type="entry name" value="NADH DEHYDROGENASE UBIQUINONE IRON-SULFUR PROTEIN 8, MITOCHONDRIAL"/>
    <property type="match status" value="1"/>
</dbReference>